<keyword evidence="2" id="KW-0472">Membrane</keyword>
<dbReference type="PANTHER" id="PTHR33826:SF2">
    <property type="entry name" value="HYDROXYPROLINE-RICH GLYCOPROTEIN FAMILY PROTEIN"/>
    <property type="match status" value="1"/>
</dbReference>
<protein>
    <recommendedName>
        <fullName evidence="3">DUF7036 domain-containing protein</fullName>
    </recommendedName>
</protein>
<keyword evidence="2" id="KW-0812">Transmembrane</keyword>
<evidence type="ECO:0000313" key="5">
    <source>
        <dbReference type="Proteomes" id="UP001420932"/>
    </source>
</evidence>
<feature type="transmembrane region" description="Helical" evidence="2">
    <location>
        <begin position="37"/>
        <end position="60"/>
    </location>
</feature>
<feature type="compositionally biased region" description="Basic residues" evidence="1">
    <location>
        <begin position="383"/>
        <end position="399"/>
    </location>
</feature>
<gene>
    <name evidence="4" type="ORF">Syun_002704</name>
</gene>
<evidence type="ECO:0000313" key="4">
    <source>
        <dbReference type="EMBL" id="KAK9170564.1"/>
    </source>
</evidence>
<dbReference type="Pfam" id="PF23041">
    <property type="entry name" value="DUF7036"/>
    <property type="match status" value="2"/>
</dbReference>
<dbReference type="EMBL" id="JBBNAF010000001">
    <property type="protein sequence ID" value="KAK9170564.1"/>
    <property type="molecule type" value="Genomic_DNA"/>
</dbReference>
<comment type="caution">
    <text evidence="4">The sequence shown here is derived from an EMBL/GenBank/DDBJ whole genome shotgun (WGS) entry which is preliminary data.</text>
</comment>
<evidence type="ECO:0000256" key="2">
    <source>
        <dbReference type="SAM" id="Phobius"/>
    </source>
</evidence>
<dbReference type="Proteomes" id="UP001420932">
    <property type="component" value="Unassembled WGS sequence"/>
</dbReference>
<organism evidence="4 5">
    <name type="scientific">Stephania yunnanensis</name>
    <dbReference type="NCBI Taxonomy" id="152371"/>
    <lineage>
        <taxon>Eukaryota</taxon>
        <taxon>Viridiplantae</taxon>
        <taxon>Streptophyta</taxon>
        <taxon>Embryophyta</taxon>
        <taxon>Tracheophyta</taxon>
        <taxon>Spermatophyta</taxon>
        <taxon>Magnoliopsida</taxon>
        <taxon>Ranunculales</taxon>
        <taxon>Menispermaceae</taxon>
        <taxon>Menispermoideae</taxon>
        <taxon>Cissampelideae</taxon>
        <taxon>Stephania</taxon>
    </lineage>
</organism>
<name>A0AAP0LK65_9MAGN</name>
<evidence type="ECO:0000259" key="3">
    <source>
        <dbReference type="Pfam" id="PF23041"/>
    </source>
</evidence>
<dbReference type="AlphaFoldDB" id="A0AAP0LK65"/>
<feature type="domain" description="DUF7036" evidence="3">
    <location>
        <begin position="289"/>
        <end position="349"/>
    </location>
</feature>
<keyword evidence="5" id="KW-1185">Reference proteome</keyword>
<feature type="region of interest" description="Disordered" evidence="1">
    <location>
        <begin position="363"/>
        <end position="427"/>
    </location>
</feature>
<dbReference type="InterPro" id="IPR055464">
    <property type="entry name" value="DUF7036"/>
</dbReference>
<feature type="compositionally biased region" description="Polar residues" evidence="1">
    <location>
        <begin position="363"/>
        <end position="373"/>
    </location>
</feature>
<evidence type="ECO:0000256" key="1">
    <source>
        <dbReference type="SAM" id="MobiDB-lite"/>
    </source>
</evidence>
<dbReference type="PANTHER" id="PTHR33826">
    <property type="entry name" value="F20B24.21"/>
    <property type="match status" value="1"/>
</dbReference>
<feature type="domain" description="DUF7036" evidence="3">
    <location>
        <begin position="86"/>
        <end position="177"/>
    </location>
</feature>
<proteinExistence type="predicted"/>
<sequence length="492" mass="54131">MGKAEDEQPLPLNVDSAISPYEADADRNRCPRRISKFIRFRCVIALVLGASVLLSAIFWLKPLFRPRDQVDLDLAALLKAHDIVASFKLQKPVSELNAYIPQLELDIFEEMAILNSTVEVLSLVPSAASNMTIVVFSVVPITKNSNISSASLSVLKSDFVSFVLHQSSLRLSPSLFGDPFAFEVLKLKGGITVVPPQSAYLLQKVQTLFDFSLNFSIYQILDSFDELKNQLKSGLRLSSFEFADILLGRLTELCMCKHVFSPGVCLLQGVELGDSNLASLLVDYGKFVNLYVSLSNSYGSTVAPPTTIKASVLLAVRNRPPSMPRLKQLAQTITGSPAKNLGLNHSEFGKVKQVRLSSVLQHSLNSSNDNGKSPSPAPLPHVDHHRHHHHHHHHHHRHHRDTDLAPSPSVEKGHGAKPPLPSGCRGLTGKVKRHAPLAPAVAPVVKLHLLSFNCCFFSEEVFDTPSLSVAHHDQASLCHCISYRILSICCYQ</sequence>
<reference evidence="4 5" key="1">
    <citation type="submission" date="2024-01" db="EMBL/GenBank/DDBJ databases">
        <title>Genome assemblies of Stephania.</title>
        <authorList>
            <person name="Yang L."/>
        </authorList>
    </citation>
    <scope>NUCLEOTIDE SEQUENCE [LARGE SCALE GENOMIC DNA]</scope>
    <source>
        <strain evidence="4">YNDBR</strain>
        <tissue evidence="4">Leaf</tissue>
    </source>
</reference>
<accession>A0AAP0LK65</accession>
<keyword evidence="2" id="KW-1133">Transmembrane helix</keyword>